<evidence type="ECO:0000256" key="5">
    <source>
        <dbReference type="SAM" id="MobiDB-lite"/>
    </source>
</evidence>
<keyword evidence="2" id="KW-0521">NADP</keyword>
<dbReference type="EMBL" id="RCNU01000001">
    <property type="protein sequence ID" value="RWQ99272.1"/>
    <property type="molecule type" value="Genomic_DNA"/>
</dbReference>
<evidence type="ECO:0000256" key="2">
    <source>
        <dbReference type="ARBA" id="ARBA00022857"/>
    </source>
</evidence>
<dbReference type="STRING" id="264951.A0A443I5E6"/>
<dbReference type="SUPFAM" id="SSF51735">
    <property type="entry name" value="NAD(P)-binding Rossmann-fold domains"/>
    <property type="match status" value="1"/>
</dbReference>
<comment type="similarity">
    <text evidence="1 4">Belongs to the short-chain dehydrogenases/reductases (SDR) family.</text>
</comment>
<sequence length="301" mass="31360">MAPQDRLSQINKHLNYPQGLLAGQVAIITGAGQGIGAEAARLFANEGAKVVVADIDADKANSVANAINSAEAGRAIAVVGDVTDSKYIETLVAKAAEFGNGKIHIIVNNAGFTWDGVIHKMTDKQWETMLAVHNTAPFKLVRAAAPYFRVKDKEPRVIINISSTSGIHGNAGQVNYALAKAGVVGLTKTIAKEWGPAFGVRANTIAFGHVTTRLTAAKEDGAFITAPDGTKVPLGIPGKQLAARKGGSGDAAKAPAQEYPDIPLGRPASPEEAARSIVGVASPWFSYVNGQTIMVTGGRNM</sequence>
<dbReference type="GO" id="GO:0048038">
    <property type="term" value="F:quinone binding"/>
    <property type="evidence" value="ECO:0007669"/>
    <property type="project" value="TreeGrafter"/>
</dbReference>
<dbReference type="GO" id="GO:0006633">
    <property type="term" value="P:fatty acid biosynthetic process"/>
    <property type="evidence" value="ECO:0007669"/>
    <property type="project" value="TreeGrafter"/>
</dbReference>
<keyword evidence="8" id="KW-1185">Reference proteome</keyword>
<dbReference type="RefSeq" id="XP_028488917.1">
    <property type="nucleotide sequence ID" value="XM_028626001.1"/>
</dbReference>
<dbReference type="VEuPathDB" id="FungiDB:C8Q69DRAFT_19324"/>
<evidence type="ECO:0000256" key="3">
    <source>
        <dbReference type="ARBA" id="ARBA00023002"/>
    </source>
</evidence>
<evidence type="ECO:0000256" key="1">
    <source>
        <dbReference type="ARBA" id="ARBA00006484"/>
    </source>
</evidence>
<feature type="domain" description="Ketoreductase" evidence="6">
    <location>
        <begin position="24"/>
        <end position="197"/>
    </location>
</feature>
<evidence type="ECO:0000313" key="7">
    <source>
        <dbReference type="EMBL" id="RWQ99272.1"/>
    </source>
</evidence>
<dbReference type="Proteomes" id="UP000283841">
    <property type="component" value="Unassembled WGS sequence"/>
</dbReference>
<dbReference type="PANTHER" id="PTHR42760">
    <property type="entry name" value="SHORT-CHAIN DEHYDROGENASES/REDUCTASES FAMILY MEMBER"/>
    <property type="match status" value="1"/>
</dbReference>
<keyword evidence="3" id="KW-0560">Oxidoreductase</keyword>
<dbReference type="PRINTS" id="PR00081">
    <property type="entry name" value="GDHRDH"/>
</dbReference>
<dbReference type="GeneID" id="39595278"/>
<comment type="caution">
    <text evidence="7">The sequence shown here is derived from an EMBL/GenBank/DDBJ whole genome shotgun (WGS) entry which is preliminary data.</text>
</comment>
<dbReference type="Pfam" id="PF00106">
    <property type="entry name" value="adh_short"/>
    <property type="match status" value="1"/>
</dbReference>
<dbReference type="FunFam" id="3.40.50.720:FF:000084">
    <property type="entry name" value="Short-chain dehydrogenase reductase"/>
    <property type="match status" value="1"/>
</dbReference>
<dbReference type="SMART" id="SM00822">
    <property type="entry name" value="PKS_KR"/>
    <property type="match status" value="1"/>
</dbReference>
<organism evidence="7 8">
    <name type="scientific">Byssochlamys spectabilis</name>
    <name type="common">Paecilomyces variotii</name>
    <dbReference type="NCBI Taxonomy" id="264951"/>
    <lineage>
        <taxon>Eukaryota</taxon>
        <taxon>Fungi</taxon>
        <taxon>Dikarya</taxon>
        <taxon>Ascomycota</taxon>
        <taxon>Pezizomycotina</taxon>
        <taxon>Eurotiomycetes</taxon>
        <taxon>Eurotiomycetidae</taxon>
        <taxon>Eurotiales</taxon>
        <taxon>Thermoascaceae</taxon>
        <taxon>Paecilomyces</taxon>
    </lineage>
</organism>
<evidence type="ECO:0000256" key="4">
    <source>
        <dbReference type="RuleBase" id="RU000363"/>
    </source>
</evidence>
<accession>A0A443I5E6</accession>
<proteinExistence type="inferred from homology"/>
<dbReference type="Gene3D" id="3.40.50.720">
    <property type="entry name" value="NAD(P)-binding Rossmann-like Domain"/>
    <property type="match status" value="1"/>
</dbReference>
<dbReference type="InterPro" id="IPR002347">
    <property type="entry name" value="SDR_fam"/>
</dbReference>
<dbReference type="InterPro" id="IPR036291">
    <property type="entry name" value="NAD(P)-bd_dom_sf"/>
</dbReference>
<name>A0A443I5E6_BYSSP</name>
<evidence type="ECO:0000313" key="8">
    <source>
        <dbReference type="Proteomes" id="UP000283841"/>
    </source>
</evidence>
<dbReference type="PRINTS" id="PR00080">
    <property type="entry name" value="SDRFAMILY"/>
</dbReference>
<protein>
    <recommendedName>
        <fullName evidence="6">Ketoreductase domain-containing protein</fullName>
    </recommendedName>
</protein>
<reference evidence="7 8" key="1">
    <citation type="journal article" date="2018" name="Front. Microbiol.">
        <title>Genomic and genetic insights into a cosmopolitan fungus, Paecilomyces variotii (Eurotiales).</title>
        <authorList>
            <person name="Urquhart A.S."/>
            <person name="Mondo S.J."/>
            <person name="Makela M.R."/>
            <person name="Hane J.K."/>
            <person name="Wiebenga A."/>
            <person name="He G."/>
            <person name="Mihaltcheva S."/>
            <person name="Pangilinan J."/>
            <person name="Lipzen A."/>
            <person name="Barry K."/>
            <person name="de Vries R.P."/>
            <person name="Grigoriev I.V."/>
            <person name="Idnurm A."/>
        </authorList>
    </citation>
    <scope>NUCLEOTIDE SEQUENCE [LARGE SCALE GENOMIC DNA]</scope>
    <source>
        <strain evidence="7 8">CBS 101075</strain>
    </source>
</reference>
<dbReference type="InterPro" id="IPR057326">
    <property type="entry name" value="KR_dom"/>
</dbReference>
<dbReference type="PANTHER" id="PTHR42760:SF133">
    <property type="entry name" value="3-OXOACYL-[ACYL-CARRIER-PROTEIN] REDUCTASE"/>
    <property type="match status" value="1"/>
</dbReference>
<evidence type="ECO:0000259" key="6">
    <source>
        <dbReference type="SMART" id="SM00822"/>
    </source>
</evidence>
<feature type="region of interest" description="Disordered" evidence="5">
    <location>
        <begin position="244"/>
        <end position="270"/>
    </location>
</feature>
<gene>
    <name evidence="7" type="ORF">C8Q69DRAFT_19324</name>
</gene>
<dbReference type="AlphaFoldDB" id="A0A443I5E6"/>
<dbReference type="GO" id="GO:0016616">
    <property type="term" value="F:oxidoreductase activity, acting on the CH-OH group of donors, NAD or NADP as acceptor"/>
    <property type="evidence" value="ECO:0007669"/>
    <property type="project" value="UniProtKB-ARBA"/>
</dbReference>